<name>A0A5D2B6Y8_GOSDA</name>
<dbReference type="Proteomes" id="UP000323506">
    <property type="component" value="Chromosome D09"/>
</dbReference>
<organism evidence="1 2">
    <name type="scientific">Gossypium darwinii</name>
    <name type="common">Darwin's cotton</name>
    <name type="synonym">Gossypium barbadense var. darwinii</name>
    <dbReference type="NCBI Taxonomy" id="34276"/>
    <lineage>
        <taxon>Eukaryota</taxon>
        <taxon>Viridiplantae</taxon>
        <taxon>Streptophyta</taxon>
        <taxon>Embryophyta</taxon>
        <taxon>Tracheophyta</taxon>
        <taxon>Spermatophyta</taxon>
        <taxon>Magnoliopsida</taxon>
        <taxon>eudicotyledons</taxon>
        <taxon>Gunneridae</taxon>
        <taxon>Pentapetalae</taxon>
        <taxon>rosids</taxon>
        <taxon>malvids</taxon>
        <taxon>Malvales</taxon>
        <taxon>Malvaceae</taxon>
        <taxon>Malvoideae</taxon>
        <taxon>Gossypium</taxon>
    </lineage>
</organism>
<dbReference type="EMBL" id="CM017709">
    <property type="protein sequence ID" value="TYG52310.1"/>
    <property type="molecule type" value="Genomic_DNA"/>
</dbReference>
<reference evidence="1 2" key="1">
    <citation type="submission" date="2019-06" db="EMBL/GenBank/DDBJ databases">
        <title>WGS assembly of Gossypium darwinii.</title>
        <authorList>
            <person name="Chen Z.J."/>
            <person name="Sreedasyam A."/>
            <person name="Ando A."/>
            <person name="Song Q."/>
            <person name="De L."/>
            <person name="Hulse-Kemp A."/>
            <person name="Ding M."/>
            <person name="Ye W."/>
            <person name="Kirkbride R."/>
            <person name="Jenkins J."/>
            <person name="Plott C."/>
            <person name="Lovell J."/>
            <person name="Lin Y.-M."/>
            <person name="Vaughn R."/>
            <person name="Liu B."/>
            <person name="Li W."/>
            <person name="Simpson S."/>
            <person name="Scheffler B."/>
            <person name="Saski C."/>
            <person name="Grover C."/>
            <person name="Hu G."/>
            <person name="Conover J."/>
            <person name="Carlson J."/>
            <person name="Shu S."/>
            <person name="Boston L."/>
            <person name="Williams M."/>
            <person name="Peterson D."/>
            <person name="Mcgee K."/>
            <person name="Jones D."/>
            <person name="Wendel J."/>
            <person name="Stelly D."/>
            <person name="Grimwood J."/>
            <person name="Schmutz J."/>
        </authorList>
    </citation>
    <scope>NUCLEOTIDE SEQUENCE [LARGE SCALE GENOMIC DNA]</scope>
    <source>
        <strain evidence="1">1808015.09</strain>
    </source>
</reference>
<keyword evidence="2" id="KW-1185">Reference proteome</keyword>
<proteinExistence type="predicted"/>
<evidence type="ECO:0000313" key="2">
    <source>
        <dbReference type="Proteomes" id="UP000323506"/>
    </source>
</evidence>
<gene>
    <name evidence="1" type="ORF">ES288_D09G016400v1</name>
</gene>
<dbReference type="AlphaFoldDB" id="A0A5D2B6Y8"/>
<sequence>GPLPNVCLVGCNSHSLPSALIRDSFSTVFPIFHFLPSASSLTFPFFFSIHCRVHLLLRLFSTIYQERKTLCL</sequence>
<feature type="non-terminal residue" evidence="1">
    <location>
        <position position="1"/>
    </location>
</feature>
<accession>A0A5D2B6Y8</accession>
<feature type="non-terminal residue" evidence="1">
    <location>
        <position position="72"/>
    </location>
</feature>
<evidence type="ECO:0000313" key="1">
    <source>
        <dbReference type="EMBL" id="TYG52310.1"/>
    </source>
</evidence>
<protein>
    <submittedName>
        <fullName evidence="1">Uncharacterized protein</fullName>
    </submittedName>
</protein>